<dbReference type="InterPro" id="IPR029058">
    <property type="entry name" value="AB_hydrolase_fold"/>
</dbReference>
<protein>
    <submittedName>
        <fullName evidence="3">Alpha/beta fold hydrolase</fullName>
    </submittedName>
</protein>
<dbReference type="KEGG" id="pseg:D3H65_24890"/>
<dbReference type="Pfam" id="PF00326">
    <property type="entry name" value="Peptidase_S9"/>
    <property type="match status" value="1"/>
</dbReference>
<accession>A0A3B7MUF8</accession>
<dbReference type="Proteomes" id="UP000263900">
    <property type="component" value="Chromosome"/>
</dbReference>
<keyword evidence="3" id="KW-0378">Hydrolase</keyword>
<organism evidence="3 4">
    <name type="scientific">Paraflavitalea soli</name>
    <dbReference type="NCBI Taxonomy" id="2315862"/>
    <lineage>
        <taxon>Bacteria</taxon>
        <taxon>Pseudomonadati</taxon>
        <taxon>Bacteroidota</taxon>
        <taxon>Chitinophagia</taxon>
        <taxon>Chitinophagales</taxon>
        <taxon>Chitinophagaceae</taxon>
        <taxon>Paraflavitalea</taxon>
    </lineage>
</organism>
<proteinExistence type="predicted"/>
<dbReference type="InterPro" id="IPR001375">
    <property type="entry name" value="Peptidase_S9_cat"/>
</dbReference>
<feature type="domain" description="Peptidase S9 prolyl oligopeptidase catalytic" evidence="1">
    <location>
        <begin position="245"/>
        <end position="313"/>
    </location>
</feature>
<dbReference type="SUPFAM" id="SSF53474">
    <property type="entry name" value="alpha/beta-Hydrolases"/>
    <property type="match status" value="1"/>
</dbReference>
<dbReference type="AlphaFoldDB" id="A0A3B7MUF8"/>
<dbReference type="GO" id="GO:0006508">
    <property type="term" value="P:proteolysis"/>
    <property type="evidence" value="ECO:0007669"/>
    <property type="project" value="InterPro"/>
</dbReference>
<evidence type="ECO:0000259" key="1">
    <source>
        <dbReference type="Pfam" id="PF00326"/>
    </source>
</evidence>
<dbReference type="Pfam" id="PF12146">
    <property type="entry name" value="Hydrolase_4"/>
    <property type="match status" value="1"/>
</dbReference>
<sequence length="314" mass="35359">MRLLRRALRVLAVLIVLLNIMAIFHACRFTYFYDDKDTVVKKPEQMTGWDKTKVILFGLQYPKSVNDILPNIPFDTLSLLTADHLRLRGWYIPKDSAKGTVILFHGHGSSSGKILDEAYYMHSLGFNTLLMDFRAHGNSEGNVSTIGYREAADVKAAYDYIRAKGEKNIVLWGVSLGAATITRAIAVYDVKPEKVILELSYGTLSAAAKGRIRTMGLPEQPIAALLTFWGGTVRGFWAFGLNPEEYAKKINCPVLVQHGALDARVTRTESETIFDNIPYKGKKLVVYETAKHESLCKKEPKKWKREIKSFLLNN</sequence>
<reference evidence="3 4" key="1">
    <citation type="submission" date="2018-09" db="EMBL/GenBank/DDBJ databases">
        <title>Genome sequencing of strain 6GH32-13.</title>
        <authorList>
            <person name="Weon H.-Y."/>
            <person name="Heo J."/>
            <person name="Kwon S.-W."/>
        </authorList>
    </citation>
    <scope>NUCLEOTIDE SEQUENCE [LARGE SCALE GENOMIC DNA]</scope>
    <source>
        <strain evidence="3 4">5GH32-13</strain>
    </source>
</reference>
<dbReference type="PANTHER" id="PTHR12277">
    <property type="entry name" value="ALPHA/BETA HYDROLASE DOMAIN-CONTAINING PROTEIN"/>
    <property type="match status" value="1"/>
</dbReference>
<dbReference type="Gene3D" id="3.40.50.1820">
    <property type="entry name" value="alpha/beta hydrolase"/>
    <property type="match status" value="1"/>
</dbReference>
<keyword evidence="4" id="KW-1185">Reference proteome</keyword>
<evidence type="ECO:0000313" key="3">
    <source>
        <dbReference type="EMBL" id="AXY77023.1"/>
    </source>
</evidence>
<dbReference type="OrthoDB" id="9777090at2"/>
<feature type="domain" description="Serine aminopeptidase S33" evidence="2">
    <location>
        <begin position="96"/>
        <end position="197"/>
    </location>
</feature>
<evidence type="ECO:0000259" key="2">
    <source>
        <dbReference type="Pfam" id="PF12146"/>
    </source>
</evidence>
<dbReference type="InterPro" id="IPR022742">
    <property type="entry name" value="Hydrolase_4"/>
</dbReference>
<gene>
    <name evidence="3" type="ORF">D3H65_24890</name>
</gene>
<name>A0A3B7MUF8_9BACT</name>
<dbReference type="RefSeq" id="WP_119052899.1">
    <property type="nucleotide sequence ID" value="NZ_CP032157.1"/>
</dbReference>
<dbReference type="EMBL" id="CP032157">
    <property type="protein sequence ID" value="AXY77023.1"/>
    <property type="molecule type" value="Genomic_DNA"/>
</dbReference>
<evidence type="ECO:0000313" key="4">
    <source>
        <dbReference type="Proteomes" id="UP000263900"/>
    </source>
</evidence>
<dbReference type="GO" id="GO:0008236">
    <property type="term" value="F:serine-type peptidase activity"/>
    <property type="evidence" value="ECO:0007669"/>
    <property type="project" value="InterPro"/>
</dbReference>